<name>A0ABS6W1G3_9FLAO</name>
<reference evidence="2 3" key="1">
    <citation type="submission" date="2021-07" db="EMBL/GenBank/DDBJ databases">
        <title>Mesonia aestuariivivens sp. nov., isolated from a tidal flat.</title>
        <authorList>
            <person name="Kim Y.-O."/>
            <person name="Yoon J.-H."/>
        </authorList>
    </citation>
    <scope>NUCLEOTIDE SEQUENCE [LARGE SCALE GENOMIC DNA]</scope>
    <source>
        <strain evidence="2 3">JHPTF-M18</strain>
    </source>
</reference>
<gene>
    <name evidence="2" type="ORF">KW502_07590</name>
</gene>
<dbReference type="Proteomes" id="UP000719267">
    <property type="component" value="Unassembled WGS sequence"/>
</dbReference>
<accession>A0ABS6W1G3</accession>
<sequence>MKNSIKYILVLVTCCFVWLPAWAAIQNDFNQAELTEVSKNKYELKNSHFQQNVFIEDDVNFVIDTEDLSDSENFSFSGNLNHISFQARENSLFNSSRNLTNKEDRRKKVLQHIYPFHFFF</sequence>
<keyword evidence="3" id="KW-1185">Reference proteome</keyword>
<dbReference type="RefSeq" id="WP_219039948.1">
    <property type="nucleotide sequence ID" value="NZ_JAHWDF010000006.1"/>
</dbReference>
<feature type="chain" id="PRO_5045876055" evidence="1">
    <location>
        <begin position="24"/>
        <end position="120"/>
    </location>
</feature>
<evidence type="ECO:0000313" key="2">
    <source>
        <dbReference type="EMBL" id="MBW2961659.1"/>
    </source>
</evidence>
<keyword evidence="1" id="KW-0732">Signal</keyword>
<proteinExistence type="predicted"/>
<feature type="signal peptide" evidence="1">
    <location>
        <begin position="1"/>
        <end position="23"/>
    </location>
</feature>
<evidence type="ECO:0000256" key="1">
    <source>
        <dbReference type="SAM" id="SignalP"/>
    </source>
</evidence>
<evidence type="ECO:0000313" key="3">
    <source>
        <dbReference type="Proteomes" id="UP000719267"/>
    </source>
</evidence>
<organism evidence="2 3">
    <name type="scientific">Mesonia aestuariivivens</name>
    <dbReference type="NCBI Taxonomy" id="2796128"/>
    <lineage>
        <taxon>Bacteria</taxon>
        <taxon>Pseudomonadati</taxon>
        <taxon>Bacteroidota</taxon>
        <taxon>Flavobacteriia</taxon>
        <taxon>Flavobacteriales</taxon>
        <taxon>Flavobacteriaceae</taxon>
        <taxon>Mesonia</taxon>
    </lineage>
</organism>
<comment type="caution">
    <text evidence="2">The sequence shown here is derived from an EMBL/GenBank/DDBJ whole genome shotgun (WGS) entry which is preliminary data.</text>
</comment>
<dbReference type="EMBL" id="JAHWDF010000006">
    <property type="protein sequence ID" value="MBW2961659.1"/>
    <property type="molecule type" value="Genomic_DNA"/>
</dbReference>
<protein>
    <submittedName>
        <fullName evidence="2">Uncharacterized protein</fullName>
    </submittedName>
</protein>